<dbReference type="InterPro" id="IPR043149">
    <property type="entry name" value="TagF_N"/>
</dbReference>
<evidence type="ECO:0000256" key="3">
    <source>
        <dbReference type="ARBA" id="ARBA00022475"/>
    </source>
</evidence>
<comment type="subcellular location">
    <subcellularLocation>
        <location evidence="1">Cell membrane</location>
        <topology evidence="1">Peripheral membrane protein</topology>
    </subcellularLocation>
</comment>
<dbReference type="InterPro" id="IPR007554">
    <property type="entry name" value="Glycerophosphate_synth"/>
</dbReference>
<evidence type="ECO:0000256" key="1">
    <source>
        <dbReference type="ARBA" id="ARBA00004202"/>
    </source>
</evidence>
<keyword evidence="3" id="KW-1003">Cell membrane</keyword>
<dbReference type="RefSeq" id="WP_198160161.1">
    <property type="nucleotide sequence ID" value="NZ_JARMAB010000030.1"/>
</dbReference>
<evidence type="ECO:0000313" key="8">
    <source>
        <dbReference type="Proteomes" id="UP001341444"/>
    </source>
</evidence>
<dbReference type="InterPro" id="IPR051612">
    <property type="entry name" value="Teichoic_Acid_Biosynth"/>
</dbReference>
<comment type="similarity">
    <text evidence="2">Belongs to the CDP-glycerol glycerophosphotransferase family.</text>
</comment>
<name>A0ABU6ML02_9BACI</name>
<keyword evidence="6" id="KW-0472">Membrane</keyword>
<organism evidence="7 8">
    <name type="scientific">Heyndrickxia acidicola</name>
    <dbReference type="NCBI Taxonomy" id="209389"/>
    <lineage>
        <taxon>Bacteria</taxon>
        <taxon>Bacillati</taxon>
        <taxon>Bacillota</taxon>
        <taxon>Bacilli</taxon>
        <taxon>Bacillales</taxon>
        <taxon>Bacillaceae</taxon>
        <taxon>Heyndrickxia</taxon>
    </lineage>
</organism>
<keyword evidence="5" id="KW-0777">Teichoic acid biosynthesis</keyword>
<gene>
    <name evidence="7" type="ORF">P4T90_19330</name>
</gene>
<dbReference type="Pfam" id="PF04464">
    <property type="entry name" value="Glyphos_transf"/>
    <property type="match status" value="1"/>
</dbReference>
<accession>A0ABU6ML02</accession>
<sequence length="385" mass="45170">MSRLQAIKMKKYILLICIWLFNLLPIKKNKIFFLSYYGSQYGCNPKYISQYIQKHKKNDFDIVWGFNDLSGKEHLSGIRMVKMMSIKYLFELSTSKVIITNFRTTEFFIKRKHQFYIQTWHSSLRLKQIEKDAEANLPSSYIKMAKKDSQKIDLLISGCQLSTSIFRRSFWYDGEILEQGTPRNDAFFLNTEDTKANVQNELNISSDTRIVLYAPTFRKNHSLQAYNIDYQAVLDKLNEKFGGEWIFLVKLHPHLHELSQQLLGNSHVKNVTGYHDTQELLMASDILISDYSSLIFDYAITRRPCFLYIPDQEEYTANDRKLYFSLNDLPFVTALNNEEMLNRIHFFDEKTYQETLAAFMEWTGTFEDGRACESLVNIITKVCGS</sequence>
<protein>
    <submittedName>
        <fullName evidence="7">CDP-glycerol glycerophosphotransferase family protein</fullName>
    </submittedName>
</protein>
<evidence type="ECO:0000256" key="5">
    <source>
        <dbReference type="ARBA" id="ARBA00022944"/>
    </source>
</evidence>
<reference evidence="7 8" key="1">
    <citation type="submission" date="2023-03" db="EMBL/GenBank/DDBJ databases">
        <title>Bacillus Genome Sequencing.</title>
        <authorList>
            <person name="Dunlap C."/>
        </authorList>
    </citation>
    <scope>NUCLEOTIDE SEQUENCE [LARGE SCALE GENOMIC DNA]</scope>
    <source>
        <strain evidence="7 8">B-23453</strain>
    </source>
</reference>
<dbReference type="InterPro" id="IPR043148">
    <property type="entry name" value="TagF_C"/>
</dbReference>
<dbReference type="Gene3D" id="3.40.50.12580">
    <property type="match status" value="1"/>
</dbReference>
<evidence type="ECO:0000313" key="7">
    <source>
        <dbReference type="EMBL" id="MED1205205.1"/>
    </source>
</evidence>
<keyword evidence="8" id="KW-1185">Reference proteome</keyword>
<comment type="caution">
    <text evidence="7">The sequence shown here is derived from an EMBL/GenBank/DDBJ whole genome shotgun (WGS) entry which is preliminary data.</text>
</comment>
<dbReference type="Proteomes" id="UP001341444">
    <property type="component" value="Unassembled WGS sequence"/>
</dbReference>
<evidence type="ECO:0000256" key="2">
    <source>
        <dbReference type="ARBA" id="ARBA00010488"/>
    </source>
</evidence>
<dbReference type="Gene3D" id="3.40.50.11820">
    <property type="match status" value="1"/>
</dbReference>
<proteinExistence type="inferred from homology"/>
<dbReference type="SUPFAM" id="SSF53756">
    <property type="entry name" value="UDP-Glycosyltransferase/glycogen phosphorylase"/>
    <property type="match status" value="1"/>
</dbReference>
<dbReference type="EMBL" id="JARMAB010000030">
    <property type="protein sequence ID" value="MED1205205.1"/>
    <property type="molecule type" value="Genomic_DNA"/>
</dbReference>
<evidence type="ECO:0000256" key="6">
    <source>
        <dbReference type="ARBA" id="ARBA00023136"/>
    </source>
</evidence>
<evidence type="ECO:0000256" key="4">
    <source>
        <dbReference type="ARBA" id="ARBA00022679"/>
    </source>
</evidence>
<keyword evidence="4" id="KW-0808">Transferase</keyword>
<dbReference type="PANTHER" id="PTHR37316">
    <property type="entry name" value="TEICHOIC ACID GLYCEROL-PHOSPHATE PRIMASE"/>
    <property type="match status" value="1"/>
</dbReference>
<dbReference type="PANTHER" id="PTHR37316:SF3">
    <property type="entry name" value="TEICHOIC ACID GLYCEROL-PHOSPHATE TRANSFERASE"/>
    <property type="match status" value="1"/>
</dbReference>